<dbReference type="EMBL" id="LFBV01000004">
    <property type="protein sequence ID" value="OKH93757.1"/>
    <property type="molecule type" value="Genomic_DNA"/>
</dbReference>
<dbReference type="STRING" id="1048205.AB852_18585"/>
<name>A0A1Q4V7G4_9ACTN</name>
<organism evidence="2 3">
    <name type="scientific">Streptomyces uncialis</name>
    <dbReference type="NCBI Taxonomy" id="1048205"/>
    <lineage>
        <taxon>Bacteria</taxon>
        <taxon>Bacillati</taxon>
        <taxon>Actinomycetota</taxon>
        <taxon>Actinomycetes</taxon>
        <taxon>Kitasatosporales</taxon>
        <taxon>Streptomycetaceae</taxon>
        <taxon>Streptomyces</taxon>
    </lineage>
</organism>
<dbReference type="Proteomes" id="UP000186455">
    <property type="component" value="Unassembled WGS sequence"/>
</dbReference>
<reference evidence="2 3" key="1">
    <citation type="submission" date="2015-06" db="EMBL/GenBank/DDBJ databases">
        <title>Cloning and characterization of the uncialamcin biosynthetic gene cluster.</title>
        <authorList>
            <person name="Yan X."/>
            <person name="Huang T."/>
            <person name="Ge H."/>
            <person name="Shen B."/>
        </authorList>
    </citation>
    <scope>NUCLEOTIDE SEQUENCE [LARGE SCALE GENOMIC DNA]</scope>
    <source>
        <strain evidence="2 3">DCA2648</strain>
    </source>
</reference>
<accession>A0A1Q4V7G4</accession>
<keyword evidence="3" id="KW-1185">Reference proteome</keyword>
<dbReference type="AlphaFoldDB" id="A0A1Q4V7G4"/>
<feature type="compositionally biased region" description="Acidic residues" evidence="1">
    <location>
        <begin position="18"/>
        <end position="28"/>
    </location>
</feature>
<feature type="compositionally biased region" description="Basic and acidic residues" evidence="1">
    <location>
        <begin position="41"/>
        <end position="53"/>
    </location>
</feature>
<evidence type="ECO:0000313" key="2">
    <source>
        <dbReference type="EMBL" id="OKH93757.1"/>
    </source>
</evidence>
<comment type="caution">
    <text evidence="2">The sequence shown here is derived from an EMBL/GenBank/DDBJ whole genome shotgun (WGS) entry which is preliminary data.</text>
</comment>
<proteinExistence type="predicted"/>
<evidence type="ECO:0000256" key="1">
    <source>
        <dbReference type="SAM" id="MobiDB-lite"/>
    </source>
</evidence>
<sequence>MLKAVVQGALEGWRSGKEDDDDAYESPDEVLAQGFLPMERQNTDRREADSPERSRALAAVKGGDWKAAAALMDAAGRDWQARTDLTYQLGDLAADDDSWLLAWENERPDDPTAALLRARSTVGLAWNIRGSRRAKYTTGEQFEGFHRTLARSREEHARAAELAPEDPTPYISELDTAKGLGYPNAEVDRLWDEIAARAPHHFMAHYSALQYWCKKWGGSETLARDFAARAAESAPLGSLLTALPLFAHFEHDESEDTEADRTPRMRALVDAALADAAAADPAHPQLSGVRHILAFYLSLQDRDKAAAELFRLVDGHVGVVPWSYRGDPALAYVKLRDATVLAAAED</sequence>
<protein>
    <submittedName>
        <fullName evidence="2">Membrane protein</fullName>
    </submittedName>
</protein>
<feature type="region of interest" description="Disordered" evidence="1">
    <location>
        <begin position="1"/>
        <end position="53"/>
    </location>
</feature>
<evidence type="ECO:0000313" key="3">
    <source>
        <dbReference type="Proteomes" id="UP000186455"/>
    </source>
</evidence>
<gene>
    <name evidence="2" type="ORF">AB852_18585</name>
</gene>